<keyword evidence="3" id="KW-1185">Reference proteome</keyword>
<protein>
    <submittedName>
        <fullName evidence="2">Uncharacterized protein</fullName>
    </submittedName>
</protein>
<organism evidence="2 3">
    <name type="scientific">Kitasatospora cheerisanensis KCTC 2395</name>
    <dbReference type="NCBI Taxonomy" id="1348663"/>
    <lineage>
        <taxon>Bacteria</taxon>
        <taxon>Bacillati</taxon>
        <taxon>Actinomycetota</taxon>
        <taxon>Actinomycetes</taxon>
        <taxon>Kitasatosporales</taxon>
        <taxon>Streptomycetaceae</taxon>
        <taxon>Kitasatospora</taxon>
    </lineage>
</organism>
<reference evidence="2 3" key="1">
    <citation type="submission" date="2014-05" db="EMBL/GenBank/DDBJ databases">
        <title>Draft Genome Sequence of Kitasatospora cheerisanensis KCTC 2395.</title>
        <authorList>
            <person name="Nam D.H."/>
        </authorList>
    </citation>
    <scope>NUCLEOTIDE SEQUENCE [LARGE SCALE GENOMIC DNA]</scope>
    <source>
        <strain evidence="2 3">KCTC 2395</strain>
    </source>
</reference>
<evidence type="ECO:0000313" key="3">
    <source>
        <dbReference type="Proteomes" id="UP000027178"/>
    </source>
</evidence>
<evidence type="ECO:0000313" key="2">
    <source>
        <dbReference type="EMBL" id="KDN88071.1"/>
    </source>
</evidence>
<gene>
    <name evidence="2" type="ORF">KCH_01480</name>
</gene>
<feature type="region of interest" description="Disordered" evidence="1">
    <location>
        <begin position="21"/>
        <end position="41"/>
    </location>
</feature>
<dbReference type="Proteomes" id="UP000027178">
    <property type="component" value="Unassembled WGS sequence"/>
</dbReference>
<dbReference type="HOGENOM" id="CLU_3271416_0_0_11"/>
<proteinExistence type="predicted"/>
<name>A0A066ZCM8_9ACTN</name>
<dbReference type="AlphaFoldDB" id="A0A066ZCM8"/>
<sequence>MTAFQLERCCPRFGLLAVSAPSASRSALGRPDLPRAGRKPT</sequence>
<evidence type="ECO:0000256" key="1">
    <source>
        <dbReference type="SAM" id="MobiDB-lite"/>
    </source>
</evidence>
<comment type="caution">
    <text evidence="2">The sequence shown here is derived from an EMBL/GenBank/DDBJ whole genome shotgun (WGS) entry which is preliminary data.</text>
</comment>
<accession>A0A066ZCM8</accession>
<dbReference type="EMBL" id="JNBY01000007">
    <property type="protein sequence ID" value="KDN88071.1"/>
    <property type="molecule type" value="Genomic_DNA"/>
</dbReference>